<evidence type="ECO:0000313" key="1">
    <source>
        <dbReference type="EMBL" id="PIZ62384.1"/>
    </source>
</evidence>
<evidence type="ECO:0008006" key="3">
    <source>
        <dbReference type="Google" id="ProtNLM"/>
    </source>
</evidence>
<dbReference type="EMBL" id="PFOB01000057">
    <property type="protein sequence ID" value="PIZ62384.1"/>
    <property type="molecule type" value="Genomic_DNA"/>
</dbReference>
<dbReference type="SUPFAM" id="SSF54001">
    <property type="entry name" value="Cysteine proteinases"/>
    <property type="match status" value="1"/>
</dbReference>
<gene>
    <name evidence="1" type="ORF">COY16_04585</name>
</gene>
<reference evidence="2" key="1">
    <citation type="submission" date="2017-09" db="EMBL/GenBank/DDBJ databases">
        <title>Depth-based differentiation of microbial function through sediment-hosted aquifers and enrichment of novel symbionts in the deep terrestrial subsurface.</title>
        <authorList>
            <person name="Probst A.J."/>
            <person name="Ladd B."/>
            <person name="Jarett J.K."/>
            <person name="Geller-Mcgrath D.E."/>
            <person name="Sieber C.M.K."/>
            <person name="Emerson J.B."/>
            <person name="Anantharaman K."/>
            <person name="Thomas B.C."/>
            <person name="Malmstrom R."/>
            <person name="Stieglmeier M."/>
            <person name="Klingl A."/>
            <person name="Woyke T."/>
            <person name="Ryan C.M."/>
            <person name="Banfield J.F."/>
        </authorList>
    </citation>
    <scope>NUCLEOTIDE SEQUENCE [LARGE SCALE GENOMIC DNA]</scope>
</reference>
<sequence>MQDMTPNILIHYLQYSQYTSPSVYENEIIKSFPDEVREIGLLVRKQLIHRMTLQNGNTGSNEDLRYGDMIKVPWNRQPEDDIFVTASAMISELYRRDPKGFTHDRSAEHKLILACRHISVLMAAILKAKKISARVRSGFAPYFVVKGLPSGKSDDHWINQYFNKKEQRWVTIDVDGSFEELHFDPYDIPSGTFDFAADVWIGIRNGTINADHFWNAGGNGGLIVVAWELFYDFHCLMNDEVIYTHTPKIVHFGTFEKLTEFQLKEIDNLAKLMQNPDKYFDELLHIWETKKQFRLVKGGLI</sequence>
<organism evidence="1 2">
    <name type="scientific">Candidatus Roizmanbacteria bacterium CG_4_10_14_0_2_um_filter_39_13</name>
    <dbReference type="NCBI Taxonomy" id="1974825"/>
    <lineage>
        <taxon>Bacteria</taxon>
        <taxon>Candidatus Roizmaniibacteriota</taxon>
    </lineage>
</organism>
<accession>A0A2M7TX36</accession>
<name>A0A2M7TX36_9BACT</name>
<evidence type="ECO:0000313" key="2">
    <source>
        <dbReference type="Proteomes" id="UP000228503"/>
    </source>
</evidence>
<dbReference type="AlphaFoldDB" id="A0A2M7TX36"/>
<comment type="caution">
    <text evidence="1">The sequence shown here is derived from an EMBL/GenBank/DDBJ whole genome shotgun (WGS) entry which is preliminary data.</text>
</comment>
<proteinExistence type="predicted"/>
<protein>
    <recommendedName>
        <fullName evidence="3">Transglutaminase-like domain-containing protein</fullName>
    </recommendedName>
</protein>
<dbReference type="Proteomes" id="UP000228503">
    <property type="component" value="Unassembled WGS sequence"/>
</dbReference>
<dbReference type="InterPro" id="IPR038765">
    <property type="entry name" value="Papain-like_cys_pep_sf"/>
</dbReference>